<feature type="chain" id="PRO_5042833290" evidence="6">
    <location>
        <begin position="28"/>
        <end position="478"/>
    </location>
</feature>
<dbReference type="AlphaFoldDB" id="A0AAN8VKM0"/>
<dbReference type="GO" id="GO:0006508">
    <property type="term" value="P:proteolysis"/>
    <property type="evidence" value="ECO:0007669"/>
    <property type="project" value="UniProtKB-KW"/>
</dbReference>
<proteinExistence type="inferred from homology"/>
<dbReference type="GO" id="GO:0008239">
    <property type="term" value="F:dipeptidyl-peptidase activity"/>
    <property type="evidence" value="ECO:0007669"/>
    <property type="project" value="TreeGrafter"/>
</dbReference>
<comment type="caution">
    <text evidence="7">The sequence shown here is derived from an EMBL/GenBank/DDBJ whole genome shotgun (WGS) entry which is preliminary data.</text>
</comment>
<evidence type="ECO:0000256" key="4">
    <source>
        <dbReference type="ARBA" id="ARBA00022801"/>
    </source>
</evidence>
<evidence type="ECO:0000256" key="3">
    <source>
        <dbReference type="ARBA" id="ARBA00022729"/>
    </source>
</evidence>
<accession>A0AAN8VKM0</accession>
<evidence type="ECO:0000256" key="1">
    <source>
        <dbReference type="ARBA" id="ARBA00011079"/>
    </source>
</evidence>
<evidence type="ECO:0000256" key="2">
    <source>
        <dbReference type="ARBA" id="ARBA00022670"/>
    </source>
</evidence>
<organism evidence="7 8">
    <name type="scientific">Dillenia turbinata</name>
    <dbReference type="NCBI Taxonomy" id="194707"/>
    <lineage>
        <taxon>Eukaryota</taxon>
        <taxon>Viridiplantae</taxon>
        <taxon>Streptophyta</taxon>
        <taxon>Embryophyta</taxon>
        <taxon>Tracheophyta</taxon>
        <taxon>Spermatophyta</taxon>
        <taxon>Magnoliopsida</taxon>
        <taxon>eudicotyledons</taxon>
        <taxon>Gunneridae</taxon>
        <taxon>Pentapetalae</taxon>
        <taxon>Dilleniales</taxon>
        <taxon>Dilleniaceae</taxon>
        <taxon>Dillenia</taxon>
    </lineage>
</organism>
<evidence type="ECO:0000313" key="7">
    <source>
        <dbReference type="EMBL" id="KAK6929127.1"/>
    </source>
</evidence>
<dbReference type="InterPro" id="IPR042269">
    <property type="entry name" value="Ser_carbopepase_S28_SKS"/>
</dbReference>
<evidence type="ECO:0000313" key="8">
    <source>
        <dbReference type="Proteomes" id="UP001370490"/>
    </source>
</evidence>
<dbReference type="SUPFAM" id="SSF53474">
    <property type="entry name" value="alpha/beta-Hydrolases"/>
    <property type="match status" value="1"/>
</dbReference>
<dbReference type="Proteomes" id="UP001370490">
    <property type="component" value="Unassembled WGS sequence"/>
</dbReference>
<dbReference type="PANTHER" id="PTHR11010">
    <property type="entry name" value="PROTEASE S28 PRO-X CARBOXYPEPTIDASE-RELATED"/>
    <property type="match status" value="1"/>
</dbReference>
<evidence type="ECO:0000256" key="5">
    <source>
        <dbReference type="ARBA" id="ARBA00023180"/>
    </source>
</evidence>
<evidence type="ECO:0000256" key="6">
    <source>
        <dbReference type="SAM" id="SignalP"/>
    </source>
</evidence>
<reference evidence="7 8" key="1">
    <citation type="submission" date="2023-12" db="EMBL/GenBank/DDBJ databases">
        <title>A high-quality genome assembly for Dillenia turbinata (Dilleniales).</title>
        <authorList>
            <person name="Chanderbali A."/>
        </authorList>
    </citation>
    <scope>NUCLEOTIDE SEQUENCE [LARGE SCALE GENOMIC DNA]</scope>
    <source>
        <strain evidence="7">LSX21</strain>
        <tissue evidence="7">Leaf</tissue>
    </source>
</reference>
<feature type="signal peptide" evidence="6">
    <location>
        <begin position="1"/>
        <end position="27"/>
    </location>
</feature>
<dbReference type="Gene3D" id="1.20.120.980">
    <property type="entry name" value="Serine carboxypeptidase S28, SKS domain"/>
    <property type="match status" value="1"/>
</dbReference>
<feature type="non-terminal residue" evidence="7">
    <location>
        <position position="478"/>
    </location>
</feature>
<sequence>MAFTRSLNTFPLVFVFLLVSHLDPSASTPLFKIIPRLSVLREFKHLEGLEKSSNGSKDLSDYKTFYYDQTLDHFNYEPRSFKTFKHRYVLNFKHWGGAQVGAPIFVYMGEEASLDEDVGSIGFLTDNAARFNALLLYIEHRYYGKSVPFGPRKKVMKNPKMRGYFNSAQALADYAEVILHVKKNLSAEASPVIYPHIAHGALASSAPVLYFDNITPQNGYYSVVTRDYQEVSESCYKTIKDSWSEIDRVAAQSNGLSLLSKKFRTCKPLRDANSLKDYLDSLYSVTSQYDRPPKYPVTMVCKGIDGALEGTDVLGRIFAGLVGYRGNKTCFDVGEEDFSSETMEGWSWQRWKTSEEYEKYSCSSILEIVKLLNPNFSDLVIPIGRGSNDTMFPAEPFDLNEYINNIIFSNGLRDPYSSGGVLEDISDSVVAVKTTNGSHCLDILPAKKDDPDWLILQRNIELQIVNGWLLDYYEDLLK</sequence>
<dbReference type="InterPro" id="IPR029058">
    <property type="entry name" value="AB_hydrolase_fold"/>
</dbReference>
<name>A0AAN8VKM0_9MAGN</name>
<keyword evidence="8" id="KW-1185">Reference proteome</keyword>
<dbReference type="PANTHER" id="PTHR11010:SF37">
    <property type="entry name" value="LYSOSOMAL PRO-X CARBOXYPEPTIDASE"/>
    <property type="match status" value="1"/>
</dbReference>
<dbReference type="Pfam" id="PF05577">
    <property type="entry name" value="Peptidase_S28"/>
    <property type="match status" value="3"/>
</dbReference>
<comment type="similarity">
    <text evidence="1">Belongs to the peptidase S28 family.</text>
</comment>
<dbReference type="GO" id="GO:0070008">
    <property type="term" value="F:serine-type exopeptidase activity"/>
    <property type="evidence" value="ECO:0007669"/>
    <property type="project" value="InterPro"/>
</dbReference>
<protein>
    <submittedName>
        <fullName evidence="7">Peptidase S28</fullName>
    </submittedName>
</protein>
<gene>
    <name evidence="7" type="ORF">RJ641_005332</name>
</gene>
<dbReference type="InterPro" id="IPR008758">
    <property type="entry name" value="Peptidase_S28"/>
</dbReference>
<keyword evidence="3 6" id="KW-0732">Signal</keyword>
<keyword evidence="2" id="KW-0645">Protease</keyword>
<dbReference type="FunFam" id="1.20.120.980:FF:000006">
    <property type="entry name" value="Serine carboxypeptidase S28 family protein"/>
    <property type="match status" value="1"/>
</dbReference>
<dbReference type="Gene3D" id="3.40.50.1820">
    <property type="entry name" value="alpha/beta hydrolase"/>
    <property type="match status" value="1"/>
</dbReference>
<keyword evidence="4" id="KW-0378">Hydrolase</keyword>
<dbReference type="EMBL" id="JBAMMX010000013">
    <property type="protein sequence ID" value="KAK6929127.1"/>
    <property type="molecule type" value="Genomic_DNA"/>
</dbReference>
<keyword evidence="5" id="KW-0325">Glycoprotein</keyword>